<evidence type="ECO:0000313" key="12">
    <source>
        <dbReference type="Proteomes" id="UP000332933"/>
    </source>
</evidence>
<dbReference type="GO" id="GO:0006508">
    <property type="term" value="P:proteolysis"/>
    <property type="evidence" value="ECO:0007669"/>
    <property type="project" value="UniProtKB-KW"/>
</dbReference>
<dbReference type="Proteomes" id="UP000332933">
    <property type="component" value="Unassembled WGS sequence"/>
</dbReference>
<dbReference type="InterPro" id="IPR036852">
    <property type="entry name" value="Peptidase_S8/S53_dom_sf"/>
</dbReference>
<evidence type="ECO:0000313" key="11">
    <source>
        <dbReference type="EMBL" id="VFT77554.1"/>
    </source>
</evidence>
<evidence type="ECO:0000259" key="9">
    <source>
        <dbReference type="Pfam" id="PF00082"/>
    </source>
</evidence>
<keyword evidence="8" id="KW-0812">Transmembrane</keyword>
<dbReference type="AlphaFoldDB" id="A0A485K3C7"/>
<reference evidence="11 12" key="1">
    <citation type="submission" date="2019-03" db="EMBL/GenBank/DDBJ databases">
        <authorList>
            <person name="Gaulin E."/>
            <person name="Dumas B."/>
        </authorList>
    </citation>
    <scope>NUCLEOTIDE SEQUENCE [LARGE SCALE GENOMIC DNA]</scope>
    <source>
        <strain evidence="11">CBS 568.67</strain>
    </source>
</reference>
<feature type="transmembrane region" description="Helical" evidence="8">
    <location>
        <begin position="836"/>
        <end position="858"/>
    </location>
</feature>
<dbReference type="InterPro" id="IPR051048">
    <property type="entry name" value="Peptidase_S8/S53_subtilisin"/>
</dbReference>
<evidence type="ECO:0000256" key="1">
    <source>
        <dbReference type="ARBA" id="ARBA00011073"/>
    </source>
</evidence>
<keyword evidence="2 7" id="KW-0645">Protease</keyword>
<dbReference type="OrthoDB" id="69992at2759"/>
<evidence type="ECO:0000256" key="4">
    <source>
        <dbReference type="ARBA" id="ARBA00022825"/>
    </source>
</evidence>
<dbReference type="InterPro" id="IPR022398">
    <property type="entry name" value="Peptidase_S8_His-AS"/>
</dbReference>
<reference evidence="10" key="2">
    <citation type="submission" date="2019-06" db="EMBL/GenBank/DDBJ databases">
        <title>Genomics analysis of Aphanomyces spp. identifies a new class of oomycete effector associated with host adaptation.</title>
        <authorList>
            <person name="Gaulin E."/>
        </authorList>
    </citation>
    <scope>NUCLEOTIDE SEQUENCE</scope>
    <source>
        <strain evidence="10">CBS 578.67</strain>
    </source>
</reference>
<comment type="catalytic activity">
    <reaction evidence="5">
        <text>Hydrolysis of proteins with broad specificity for peptide bonds, and a preference for a large uncharged residue in P1. Hydrolyzes peptide amides.</text>
        <dbReference type="EC" id="3.4.21.62"/>
    </reaction>
</comment>
<evidence type="ECO:0000256" key="7">
    <source>
        <dbReference type="PROSITE-ProRule" id="PRU01240"/>
    </source>
</evidence>
<dbReference type="GO" id="GO:0004252">
    <property type="term" value="F:serine-type endopeptidase activity"/>
    <property type="evidence" value="ECO:0007669"/>
    <property type="project" value="UniProtKB-UniRule"/>
</dbReference>
<dbReference type="SUPFAM" id="SSF49785">
    <property type="entry name" value="Galactose-binding domain-like"/>
    <property type="match status" value="1"/>
</dbReference>
<evidence type="ECO:0000313" key="10">
    <source>
        <dbReference type="EMBL" id="KAF0720398.1"/>
    </source>
</evidence>
<keyword evidence="3 7" id="KW-0378">Hydrolase</keyword>
<dbReference type="PRINTS" id="PR00723">
    <property type="entry name" value="SUBTILISIN"/>
</dbReference>
<feature type="active site" description="Charge relay system" evidence="7">
    <location>
        <position position="344"/>
    </location>
</feature>
<dbReference type="InterPro" id="IPR015500">
    <property type="entry name" value="Peptidase_S8_subtilisin-rel"/>
</dbReference>
<dbReference type="PROSITE" id="PS00138">
    <property type="entry name" value="SUBTILASE_SER"/>
    <property type="match status" value="1"/>
</dbReference>
<protein>
    <recommendedName>
        <fullName evidence="6">subtilisin</fullName>
        <ecNumber evidence="6">3.4.21.62</ecNumber>
    </recommendedName>
</protein>
<dbReference type="InterPro" id="IPR008979">
    <property type="entry name" value="Galactose-bd-like_sf"/>
</dbReference>
<dbReference type="Gene3D" id="3.40.50.200">
    <property type="entry name" value="Peptidase S8/S53 domain"/>
    <property type="match status" value="1"/>
</dbReference>
<evidence type="ECO:0000256" key="3">
    <source>
        <dbReference type="ARBA" id="ARBA00022801"/>
    </source>
</evidence>
<dbReference type="Pfam" id="PF00082">
    <property type="entry name" value="Peptidase_S8"/>
    <property type="match status" value="1"/>
</dbReference>
<evidence type="ECO:0000256" key="8">
    <source>
        <dbReference type="SAM" id="Phobius"/>
    </source>
</evidence>
<dbReference type="EMBL" id="VJMH01000015">
    <property type="protein sequence ID" value="KAF0720398.1"/>
    <property type="molecule type" value="Genomic_DNA"/>
</dbReference>
<feature type="active site" description="Charge relay system" evidence="7">
    <location>
        <position position="296"/>
    </location>
</feature>
<dbReference type="Gene3D" id="2.60.120.380">
    <property type="match status" value="1"/>
</dbReference>
<dbReference type="PANTHER" id="PTHR43399">
    <property type="entry name" value="SUBTILISIN-RELATED"/>
    <property type="match status" value="1"/>
</dbReference>
<proteinExistence type="inferred from homology"/>
<sequence>MGNDVETIDLIKCIDSIPGGLSLQVTSGGVGFQTFFRQFQTTMDVILEGKNPALTNCRLTNAPSSSSLPSNSTTAIAFPTLVKLVRSPTEFACIPTVQSLLGQSYSWASSLRLLSRSNGKDLGSTVALVHINQTQADAIGALDCVFRVTILSPLMKLAPLARSLPSVVADLSPPLEIEFIDGMVSPSASEEVHRMNAALKTVTGLVDLLVLQPSGAIYMPPLANFDTWVAAMTWICHEPMVMFVTQHATLQIQAMPVDASWFNHRRLDADTSSVVGAQEAQQKGILGNGIVVGITDSGLYMDHDQFDQTSPREFNRVNLDARKVVLYQVIGDQVDQSETVTCGHGTHVSGILAGSSLSKSAADVGLAPNAKIAFTDIGTQDVRCANQAKCPVNLITPGNVQALLGPQLSAGARIFSFSWGLPGDDYSRQARDFDDFIAKNPETLLIIAAGNSGDNGTKTITSPAGAKNVITVGASLTSADALEGVFGCPSAFNPQSVASFSSMGPTKDGRLKPDFVAPGQILSSAQSEAAKSTVKSSKLCPLQGTSQATPVAAGLAVLIYEWLRDGWWRAGVLDKANGMTSVPAALIKALLIHSSSSLTRRLRNIKGLITCKSVTQDAIQLKRYPDESQGYGLPDLSKLVYFGQNAKVYFLPNTTVNDSPALMHQGVHIYSFNVRPQETLRVTLVRGLIVKSQLMPLSQVWNDPAGSVLGGKLLQNDLDLSITLPGSSKVFYPLSGGGTAVDTMNNVEMVEVSYDALASFASNATSTVRVEVRIAGTSVMVNAPQTYAFVASSGLNSASEIPGVPLPSTNSNGGMPARASLAPVATSRDDFEWQPWMTITLASVGGVLVVALVVVLCVRRRGTTTTASTLAHPHYVQPVRTPVMRLQCANQLPPPTIRRVPVPMRSIPPTTPQGADMCPFCSFFTNDPVTLVNHVQAFHQPGGSVRR</sequence>
<keyword evidence="8" id="KW-1133">Transmembrane helix</keyword>
<feature type="domain" description="Peptidase S8/S53" evidence="9">
    <location>
        <begin position="287"/>
        <end position="631"/>
    </location>
</feature>
<dbReference type="InterPro" id="IPR034058">
    <property type="entry name" value="TagA/B/C/D_pept_dom"/>
</dbReference>
<dbReference type="EMBL" id="CAADRA010000015">
    <property type="protein sequence ID" value="VFT77554.1"/>
    <property type="molecule type" value="Genomic_DNA"/>
</dbReference>
<accession>A0A485K3C7</accession>
<dbReference type="CDD" id="cd04842">
    <property type="entry name" value="Peptidases_S8_Kp43_protease"/>
    <property type="match status" value="1"/>
</dbReference>
<keyword evidence="12" id="KW-1185">Reference proteome</keyword>
<gene>
    <name evidence="11" type="primary">Aste57867_328</name>
    <name evidence="10" type="ORF">As57867_000328</name>
    <name evidence="11" type="ORF">ASTE57867_328</name>
</gene>
<dbReference type="PROSITE" id="PS00137">
    <property type="entry name" value="SUBTILASE_HIS"/>
    <property type="match status" value="1"/>
</dbReference>
<comment type="similarity">
    <text evidence="1 7">Belongs to the peptidase S8 family.</text>
</comment>
<dbReference type="EC" id="3.4.21.62" evidence="6"/>
<evidence type="ECO:0000256" key="2">
    <source>
        <dbReference type="ARBA" id="ARBA00022670"/>
    </source>
</evidence>
<name>A0A485K3C7_9STRA</name>
<dbReference type="PANTHER" id="PTHR43399:SF4">
    <property type="entry name" value="CELL WALL-ASSOCIATED PROTEASE"/>
    <property type="match status" value="1"/>
</dbReference>
<dbReference type="InterPro" id="IPR000209">
    <property type="entry name" value="Peptidase_S8/S53_dom"/>
</dbReference>
<evidence type="ECO:0000256" key="5">
    <source>
        <dbReference type="ARBA" id="ARBA00023529"/>
    </source>
</evidence>
<dbReference type="InterPro" id="IPR023828">
    <property type="entry name" value="Peptidase_S8_Ser-AS"/>
</dbReference>
<dbReference type="SUPFAM" id="SSF52743">
    <property type="entry name" value="Subtilisin-like"/>
    <property type="match status" value="1"/>
</dbReference>
<keyword evidence="8" id="KW-0472">Membrane</keyword>
<evidence type="ECO:0000256" key="6">
    <source>
        <dbReference type="ARBA" id="ARBA00023619"/>
    </source>
</evidence>
<organism evidence="11 12">
    <name type="scientific">Aphanomyces stellatus</name>
    <dbReference type="NCBI Taxonomy" id="120398"/>
    <lineage>
        <taxon>Eukaryota</taxon>
        <taxon>Sar</taxon>
        <taxon>Stramenopiles</taxon>
        <taxon>Oomycota</taxon>
        <taxon>Saprolegniomycetes</taxon>
        <taxon>Saprolegniales</taxon>
        <taxon>Verrucalvaceae</taxon>
        <taxon>Aphanomyces</taxon>
    </lineage>
</organism>
<dbReference type="PROSITE" id="PS51892">
    <property type="entry name" value="SUBTILASE"/>
    <property type="match status" value="1"/>
</dbReference>
<feature type="active site" description="Charge relay system" evidence="7">
    <location>
        <position position="546"/>
    </location>
</feature>
<keyword evidence="4 7" id="KW-0720">Serine protease</keyword>